<organism evidence="1 2">
    <name type="scientific">Schaalia radingae</name>
    <dbReference type="NCBI Taxonomy" id="131110"/>
    <lineage>
        <taxon>Bacteria</taxon>
        <taxon>Bacillati</taxon>
        <taxon>Actinomycetota</taxon>
        <taxon>Actinomycetes</taxon>
        <taxon>Actinomycetales</taxon>
        <taxon>Actinomycetaceae</taxon>
        <taxon>Schaalia</taxon>
    </lineage>
</organism>
<protein>
    <submittedName>
        <fullName evidence="1">Phosphoglycolate phosphatase</fullName>
    </submittedName>
</protein>
<dbReference type="InterPro" id="IPR023214">
    <property type="entry name" value="HAD_sf"/>
</dbReference>
<dbReference type="EMBL" id="LT629792">
    <property type="protein sequence ID" value="SDT93291.1"/>
    <property type="molecule type" value="Genomic_DNA"/>
</dbReference>
<evidence type="ECO:0000313" key="1">
    <source>
        <dbReference type="EMBL" id="SDT93291.1"/>
    </source>
</evidence>
<name>A0ABY0V772_9ACTO</name>
<sequence length="219" mass="24309">METSRWTCVLFDVDGTIVDSASVVIDSFQRTLAHLNYPSRSRDELGKYVGPPLWDSFMDLGMDAEQADNAATIYRHYYRELFLQPEPYPGIGQLLEDLHAAGYALATATSKQEYMARDQMVHLGFDRFIDVIAGAIPDPAYSKAHVIRDALKRLEEKGLDISRPVVVGDRSWDLQGALEVGLPAIGAGWGYSHPGEFDQALAVAHDADELRQLLMGDHS</sequence>
<dbReference type="InterPro" id="IPR036412">
    <property type="entry name" value="HAD-like_sf"/>
</dbReference>
<dbReference type="SFLD" id="SFLDG01129">
    <property type="entry name" value="C1.5:_HAD__Beta-PGM__Phosphata"/>
    <property type="match status" value="1"/>
</dbReference>
<evidence type="ECO:0000313" key="2">
    <source>
        <dbReference type="Proteomes" id="UP000198976"/>
    </source>
</evidence>
<dbReference type="Gene3D" id="1.10.150.240">
    <property type="entry name" value="Putative phosphatase, domain 2"/>
    <property type="match status" value="1"/>
</dbReference>
<dbReference type="PANTHER" id="PTHR43434:SF20">
    <property type="entry name" value="5'-NUCLEOTIDASE"/>
    <property type="match status" value="1"/>
</dbReference>
<keyword evidence="2" id="KW-1185">Reference proteome</keyword>
<gene>
    <name evidence="1" type="ORF">SAMN04489714_1015</name>
</gene>
<dbReference type="PANTHER" id="PTHR43434">
    <property type="entry name" value="PHOSPHOGLYCOLATE PHOSPHATASE"/>
    <property type="match status" value="1"/>
</dbReference>
<reference evidence="1 2" key="1">
    <citation type="submission" date="2016-10" db="EMBL/GenBank/DDBJ databases">
        <authorList>
            <person name="Varghese N."/>
            <person name="Submissions S."/>
        </authorList>
    </citation>
    <scope>NUCLEOTIDE SEQUENCE [LARGE SCALE GENOMIC DNA]</scope>
    <source>
        <strain evidence="1 2">DSM 9169</strain>
    </source>
</reference>
<dbReference type="Proteomes" id="UP000198976">
    <property type="component" value="Chromosome I"/>
</dbReference>
<dbReference type="RefSeq" id="WP_092648541.1">
    <property type="nucleotide sequence ID" value="NZ_LT629792.1"/>
</dbReference>
<dbReference type="InterPro" id="IPR050155">
    <property type="entry name" value="HAD-like_hydrolase_sf"/>
</dbReference>
<dbReference type="InterPro" id="IPR041492">
    <property type="entry name" value="HAD_2"/>
</dbReference>
<dbReference type="Gene3D" id="3.40.50.1000">
    <property type="entry name" value="HAD superfamily/HAD-like"/>
    <property type="match status" value="1"/>
</dbReference>
<accession>A0ABY0V772</accession>
<dbReference type="SUPFAM" id="SSF56784">
    <property type="entry name" value="HAD-like"/>
    <property type="match status" value="1"/>
</dbReference>
<dbReference type="InterPro" id="IPR023198">
    <property type="entry name" value="PGP-like_dom2"/>
</dbReference>
<proteinExistence type="predicted"/>
<dbReference type="SFLD" id="SFLDS00003">
    <property type="entry name" value="Haloacid_Dehalogenase"/>
    <property type="match status" value="1"/>
</dbReference>
<dbReference type="Pfam" id="PF13419">
    <property type="entry name" value="HAD_2"/>
    <property type="match status" value="1"/>
</dbReference>